<proteinExistence type="predicted"/>
<evidence type="ECO:0000313" key="2">
    <source>
        <dbReference type="Proteomes" id="UP000265520"/>
    </source>
</evidence>
<dbReference type="AlphaFoldDB" id="A0A392RUV7"/>
<feature type="non-terminal residue" evidence="1">
    <location>
        <position position="1"/>
    </location>
</feature>
<accession>A0A392RUV7</accession>
<protein>
    <submittedName>
        <fullName evidence="1">Uncharacterized protein</fullName>
    </submittedName>
</protein>
<reference evidence="1 2" key="1">
    <citation type="journal article" date="2018" name="Front. Plant Sci.">
        <title>Red Clover (Trifolium pratense) and Zigzag Clover (T. medium) - A Picture of Genomic Similarities and Differences.</title>
        <authorList>
            <person name="Dluhosova J."/>
            <person name="Istvanek J."/>
            <person name="Nedelnik J."/>
            <person name="Repkova J."/>
        </authorList>
    </citation>
    <scope>NUCLEOTIDE SEQUENCE [LARGE SCALE GENOMIC DNA]</scope>
    <source>
        <strain evidence="2">cv. 10/8</strain>
        <tissue evidence="1">Leaf</tissue>
    </source>
</reference>
<keyword evidence="2" id="KW-1185">Reference proteome</keyword>
<evidence type="ECO:0000313" key="1">
    <source>
        <dbReference type="EMBL" id="MCI40421.1"/>
    </source>
</evidence>
<organism evidence="1 2">
    <name type="scientific">Trifolium medium</name>
    <dbReference type="NCBI Taxonomy" id="97028"/>
    <lineage>
        <taxon>Eukaryota</taxon>
        <taxon>Viridiplantae</taxon>
        <taxon>Streptophyta</taxon>
        <taxon>Embryophyta</taxon>
        <taxon>Tracheophyta</taxon>
        <taxon>Spermatophyta</taxon>
        <taxon>Magnoliopsida</taxon>
        <taxon>eudicotyledons</taxon>
        <taxon>Gunneridae</taxon>
        <taxon>Pentapetalae</taxon>
        <taxon>rosids</taxon>
        <taxon>fabids</taxon>
        <taxon>Fabales</taxon>
        <taxon>Fabaceae</taxon>
        <taxon>Papilionoideae</taxon>
        <taxon>50 kb inversion clade</taxon>
        <taxon>NPAAA clade</taxon>
        <taxon>Hologalegina</taxon>
        <taxon>IRL clade</taxon>
        <taxon>Trifolieae</taxon>
        <taxon>Trifolium</taxon>
    </lineage>
</organism>
<name>A0A392RUV7_9FABA</name>
<dbReference type="Proteomes" id="UP000265520">
    <property type="component" value="Unassembled WGS sequence"/>
</dbReference>
<comment type="caution">
    <text evidence="1">The sequence shown here is derived from an EMBL/GenBank/DDBJ whole genome shotgun (WGS) entry which is preliminary data.</text>
</comment>
<sequence length="72" mass="7920">NKLVSLSTGSIKLFAMANGITTSSKFPANLPVFKGEHYDRWCTQMKVIFIFQEVLEILNAGVLELAAESTEA</sequence>
<dbReference type="EMBL" id="LXQA010279560">
    <property type="protein sequence ID" value="MCI40421.1"/>
    <property type="molecule type" value="Genomic_DNA"/>
</dbReference>